<dbReference type="OrthoDB" id="416496at2759"/>
<dbReference type="PANTHER" id="PTHR42912:SF83">
    <property type="entry name" value="METHYLTRANSFERASE TYPE 11 DOMAIN-CONTAINING PROTEIN"/>
    <property type="match status" value="1"/>
</dbReference>
<feature type="transmembrane region" description="Helical" evidence="1">
    <location>
        <begin position="57"/>
        <end position="79"/>
    </location>
</feature>
<keyword evidence="1" id="KW-0472">Membrane</keyword>
<dbReference type="Proteomes" id="UP000243723">
    <property type="component" value="Unassembled WGS sequence"/>
</dbReference>
<keyword evidence="3" id="KW-1185">Reference proteome</keyword>
<dbReference type="GO" id="GO:0008168">
    <property type="term" value="F:methyltransferase activity"/>
    <property type="evidence" value="ECO:0007669"/>
    <property type="project" value="TreeGrafter"/>
</dbReference>
<dbReference type="Gene3D" id="3.40.50.150">
    <property type="entry name" value="Vaccinia Virus protein VP39"/>
    <property type="match status" value="1"/>
</dbReference>
<dbReference type="SUPFAM" id="SSF53335">
    <property type="entry name" value="S-adenosyl-L-methionine-dependent methyltransferases"/>
    <property type="match status" value="1"/>
</dbReference>
<dbReference type="InterPro" id="IPR029063">
    <property type="entry name" value="SAM-dependent_MTases_sf"/>
</dbReference>
<dbReference type="AlphaFoldDB" id="A0A2P8A642"/>
<keyword evidence="1" id="KW-0812">Transmembrane</keyword>
<dbReference type="InterPro" id="IPR050508">
    <property type="entry name" value="Methyltransf_Superfamily"/>
</dbReference>
<accession>A0A2P8A642</accession>
<dbReference type="Pfam" id="PF13489">
    <property type="entry name" value="Methyltransf_23"/>
    <property type="match status" value="1"/>
</dbReference>
<gene>
    <name evidence="2" type="ORF">B9Z65_4814</name>
</gene>
<keyword evidence="1" id="KW-1133">Transmembrane helix</keyword>
<evidence type="ECO:0000313" key="3">
    <source>
        <dbReference type="Proteomes" id="UP000243723"/>
    </source>
</evidence>
<name>A0A2P8A642_9PEZI</name>
<sequence length="360" mass="40165">MIRARTVSRCSWTTRRYASTRDSLSIRGTLRKPNLPSPQEQVAKKQALEEKVARWRVLPLSLGILTAGGLGLYLSLLIASTTRESDGTIPGPKTQSELTDVYDRTAKSFDTDVNLSERLMGIIKVRKGLAGQCHGHVLEVSCGTARNLGYYRFGTEDGVKSLTLADLSLRMVEQGRLKWFALRDSGQLVGEVGKVPVRFWKGDVKGEMPPPPLDKDSGKAQDGYDTIIQSMGLCSTDEPVQLLQNLSGYLNSSNPDAKILLLEHGRSYFQWWNKVLDSQAAMHASKHGCWWNRDIGEIVKESGLEVVRERRNNFGTTWIFELRPAKQDREAAPPAAEASDGSGGWGDWVPRWAYEKICKR</sequence>
<reference evidence="2 3" key="1">
    <citation type="submission" date="2017-05" db="EMBL/GenBank/DDBJ databases">
        <title>Draft genome sequence of Elsinoe australis.</title>
        <authorList>
            <person name="Cheng Q."/>
        </authorList>
    </citation>
    <scope>NUCLEOTIDE SEQUENCE [LARGE SCALE GENOMIC DNA]</scope>
    <source>
        <strain evidence="2 3">NL1</strain>
    </source>
</reference>
<dbReference type="STRING" id="40998.A0A2P8A642"/>
<dbReference type="EMBL" id="NHZQ01000066">
    <property type="protein sequence ID" value="PSK55936.1"/>
    <property type="molecule type" value="Genomic_DNA"/>
</dbReference>
<proteinExistence type="predicted"/>
<protein>
    <submittedName>
        <fullName evidence="2">Uncharacterized protein</fullName>
    </submittedName>
</protein>
<organism evidence="2 3">
    <name type="scientific">Elsinoe australis</name>
    <dbReference type="NCBI Taxonomy" id="40998"/>
    <lineage>
        <taxon>Eukaryota</taxon>
        <taxon>Fungi</taxon>
        <taxon>Dikarya</taxon>
        <taxon>Ascomycota</taxon>
        <taxon>Pezizomycotina</taxon>
        <taxon>Dothideomycetes</taxon>
        <taxon>Dothideomycetidae</taxon>
        <taxon>Myriangiales</taxon>
        <taxon>Elsinoaceae</taxon>
        <taxon>Elsinoe</taxon>
    </lineage>
</organism>
<evidence type="ECO:0000313" key="2">
    <source>
        <dbReference type="EMBL" id="PSK55936.1"/>
    </source>
</evidence>
<dbReference type="PANTHER" id="PTHR42912">
    <property type="entry name" value="METHYLTRANSFERASE"/>
    <property type="match status" value="1"/>
</dbReference>
<evidence type="ECO:0000256" key="1">
    <source>
        <dbReference type="SAM" id="Phobius"/>
    </source>
</evidence>
<comment type="caution">
    <text evidence="2">The sequence shown here is derived from an EMBL/GenBank/DDBJ whole genome shotgun (WGS) entry which is preliminary data.</text>
</comment>